<dbReference type="EnsemblMetazoa" id="XM_029487557.1">
    <property type="protein sequence ID" value="XP_029343417.1"/>
    <property type="gene ID" value="LOC100570556"/>
</dbReference>
<feature type="chain" id="PRO_5035799047" evidence="1">
    <location>
        <begin position="24"/>
        <end position="155"/>
    </location>
</feature>
<dbReference type="AlphaFoldDB" id="A0A8R2NM99"/>
<protein>
    <submittedName>
        <fullName evidence="2">Uncharacterized protein</fullName>
    </submittedName>
</protein>
<reference evidence="3" key="1">
    <citation type="submission" date="2010-06" db="EMBL/GenBank/DDBJ databases">
        <authorList>
            <person name="Jiang H."/>
            <person name="Abraham K."/>
            <person name="Ali S."/>
            <person name="Alsbrooks S.L."/>
            <person name="Anim B.N."/>
            <person name="Anosike U.S."/>
            <person name="Attaway T."/>
            <person name="Bandaranaike D.P."/>
            <person name="Battles P.K."/>
            <person name="Bell S.N."/>
            <person name="Bell A.V."/>
            <person name="Beltran B."/>
            <person name="Bickham C."/>
            <person name="Bustamante Y."/>
            <person name="Caleb T."/>
            <person name="Canada A."/>
            <person name="Cardenas V."/>
            <person name="Carter K."/>
            <person name="Chacko J."/>
            <person name="Chandrabose M.N."/>
            <person name="Chavez D."/>
            <person name="Chavez A."/>
            <person name="Chen L."/>
            <person name="Chu H.-S."/>
            <person name="Claassen K.J."/>
            <person name="Cockrell R."/>
            <person name="Collins M."/>
            <person name="Cooper J.A."/>
            <person name="Cree A."/>
            <person name="Curry S.M."/>
            <person name="Da Y."/>
            <person name="Dao M.D."/>
            <person name="Das B."/>
            <person name="Davila M.-L."/>
            <person name="Davy-Carroll L."/>
            <person name="Denson S."/>
            <person name="Dinh H."/>
            <person name="Ebong V.E."/>
            <person name="Edwards J.R."/>
            <person name="Egan A."/>
            <person name="El-Daye J."/>
            <person name="Escobedo L."/>
            <person name="Fernandez S."/>
            <person name="Fernando P.R."/>
            <person name="Flagg N."/>
            <person name="Forbes L.D."/>
            <person name="Fowler R.G."/>
            <person name="Fu Q."/>
            <person name="Gabisi R.A."/>
            <person name="Ganer J."/>
            <person name="Garbino Pronczuk A."/>
            <person name="Garcia R.M."/>
            <person name="Garner T."/>
            <person name="Garrett T.E."/>
            <person name="Gonzalez D.A."/>
            <person name="Hamid H."/>
            <person name="Hawkins E.S."/>
            <person name="Hirani K."/>
            <person name="Hogues M.E."/>
            <person name="Hollins B."/>
            <person name="Hsiao C.-H."/>
            <person name="Jabil R."/>
            <person name="James M.L."/>
            <person name="Jhangiani S.N."/>
            <person name="Johnson B."/>
            <person name="Johnson Q."/>
            <person name="Joshi V."/>
            <person name="Kalu J.B."/>
            <person name="Kam C."/>
            <person name="Kashfia A."/>
            <person name="Keebler J."/>
            <person name="Kisamo H."/>
            <person name="Kovar C.L."/>
            <person name="Lago L.A."/>
            <person name="Lai C.-Y."/>
            <person name="Laidlaw J."/>
            <person name="Lara F."/>
            <person name="Le T.-K."/>
            <person name="Lee S.L."/>
            <person name="Legall F.H."/>
            <person name="Lemon S.J."/>
            <person name="Lewis L.R."/>
            <person name="Li B."/>
            <person name="Liu Y."/>
            <person name="Liu Y.-S."/>
            <person name="Lopez J."/>
            <person name="Lozado R.J."/>
            <person name="Lu J."/>
            <person name="Madu R.C."/>
            <person name="Maheshwari M."/>
            <person name="Maheshwari R."/>
            <person name="Malloy K."/>
            <person name="Martinez E."/>
            <person name="Mathew T."/>
            <person name="Mercado I.C."/>
            <person name="Mercado C."/>
            <person name="Meyer B."/>
            <person name="Montgomery K."/>
            <person name="Morgan M.B."/>
            <person name="Munidasa M."/>
            <person name="Nazareth L.V."/>
            <person name="Nelson J."/>
            <person name="Ng B.M."/>
            <person name="Nguyen N.B."/>
            <person name="Nguyen P.Q."/>
            <person name="Nguyen T."/>
            <person name="Obregon M."/>
            <person name="Okwuonu G.O."/>
            <person name="Onwere C.G."/>
            <person name="Orozco G."/>
            <person name="Parra A."/>
            <person name="Patel S."/>
            <person name="Patil S."/>
            <person name="Perez A."/>
            <person name="Perez Y."/>
            <person name="Pham C."/>
            <person name="Primus E.L."/>
            <person name="Pu L.-L."/>
            <person name="Puazo M."/>
            <person name="Qin X."/>
            <person name="Quiroz J.B."/>
            <person name="Reese J."/>
            <person name="Richards S."/>
            <person name="Rives C.M."/>
            <person name="Robberts R."/>
            <person name="Ruiz S.J."/>
            <person name="Ruiz M.J."/>
            <person name="Santibanez J."/>
            <person name="Schneider B.W."/>
            <person name="Sisson I."/>
            <person name="Smith M."/>
            <person name="Sodergren E."/>
            <person name="Song X.-Z."/>
            <person name="Song B.B."/>
            <person name="Summersgill H."/>
            <person name="Thelus R."/>
            <person name="Thornton R.D."/>
            <person name="Trejos Z.Y."/>
            <person name="Usmani K."/>
            <person name="Vattathil S."/>
            <person name="Villasana D."/>
            <person name="Walker D.L."/>
            <person name="Wang S."/>
            <person name="Wang K."/>
            <person name="White C.S."/>
            <person name="Williams A.C."/>
            <person name="Williamson J."/>
            <person name="Wilson K."/>
            <person name="Woghiren I.O."/>
            <person name="Woodworth J.R."/>
            <person name="Worley K.C."/>
            <person name="Wright R.A."/>
            <person name="Wu W."/>
            <person name="Young L."/>
            <person name="Zhang L."/>
            <person name="Zhang J."/>
            <person name="Zhu Y."/>
            <person name="Muzny D.M."/>
            <person name="Weinstock G."/>
            <person name="Gibbs R.A."/>
        </authorList>
    </citation>
    <scope>NUCLEOTIDE SEQUENCE [LARGE SCALE GENOMIC DNA]</scope>
    <source>
        <strain evidence="3">LSR1</strain>
    </source>
</reference>
<accession>A0A8R2NM99</accession>
<evidence type="ECO:0000313" key="2">
    <source>
        <dbReference type="EnsemblMetazoa" id="XP_029343417.1"/>
    </source>
</evidence>
<proteinExistence type="predicted"/>
<keyword evidence="3" id="KW-1185">Reference proteome</keyword>
<keyword evidence="1" id="KW-0732">Signal</keyword>
<reference evidence="2" key="2">
    <citation type="submission" date="2022-06" db="UniProtKB">
        <authorList>
            <consortium name="EnsemblMetazoa"/>
        </authorList>
    </citation>
    <scope>IDENTIFICATION</scope>
</reference>
<organism evidence="2 3">
    <name type="scientific">Acyrthosiphon pisum</name>
    <name type="common">Pea aphid</name>
    <dbReference type="NCBI Taxonomy" id="7029"/>
    <lineage>
        <taxon>Eukaryota</taxon>
        <taxon>Metazoa</taxon>
        <taxon>Ecdysozoa</taxon>
        <taxon>Arthropoda</taxon>
        <taxon>Hexapoda</taxon>
        <taxon>Insecta</taxon>
        <taxon>Pterygota</taxon>
        <taxon>Neoptera</taxon>
        <taxon>Paraneoptera</taxon>
        <taxon>Hemiptera</taxon>
        <taxon>Sternorrhyncha</taxon>
        <taxon>Aphidomorpha</taxon>
        <taxon>Aphidoidea</taxon>
        <taxon>Aphididae</taxon>
        <taxon>Macrosiphini</taxon>
        <taxon>Acyrthosiphon</taxon>
    </lineage>
</organism>
<sequence>MHKFFVQIYIFVLIIWAVEKSDCKQGGHQNQLMNAEDFDFYNGACLNYGHSCWGAHGKRNVPNDLDSLIRYRMAVFKKSGHRDSFINPNADQSQEDIPNYYNIFKHYSKINSVKTNNDDTVDTWSLEPSNNLPSGGSYYEDQVLDPRIEYKIMKI</sequence>
<feature type="signal peptide" evidence="1">
    <location>
        <begin position="1"/>
        <end position="23"/>
    </location>
</feature>
<dbReference type="OrthoDB" id="6367990at2759"/>
<evidence type="ECO:0000256" key="1">
    <source>
        <dbReference type="SAM" id="SignalP"/>
    </source>
</evidence>
<evidence type="ECO:0000313" key="3">
    <source>
        <dbReference type="Proteomes" id="UP000007819"/>
    </source>
</evidence>
<name>A0A8R2NM99_ACYPI</name>
<dbReference type="Proteomes" id="UP000007819">
    <property type="component" value="Chromosome A1"/>
</dbReference>